<name>A0A3P6T755_LITSI</name>
<dbReference type="CDD" id="cd06090">
    <property type="entry name" value="KOW_RPL27"/>
    <property type="match status" value="1"/>
</dbReference>
<dbReference type="EMBL" id="UYRX01000140">
    <property type="protein sequence ID" value="VDK75290.1"/>
    <property type="molecule type" value="Genomic_DNA"/>
</dbReference>
<dbReference type="GO" id="GO:0005840">
    <property type="term" value="C:ribosome"/>
    <property type="evidence" value="ECO:0007669"/>
    <property type="project" value="UniProtKB-KW"/>
</dbReference>
<reference evidence="7 8" key="1">
    <citation type="submission" date="2018-08" db="EMBL/GenBank/DDBJ databases">
        <authorList>
            <person name="Laetsch R D."/>
            <person name="Stevens L."/>
            <person name="Kumar S."/>
            <person name="Blaxter L. M."/>
        </authorList>
    </citation>
    <scope>NUCLEOTIDE SEQUENCE [LARGE SCALE GENOMIC DNA]</scope>
</reference>
<dbReference type="Proteomes" id="UP000277928">
    <property type="component" value="Unassembled WGS sequence"/>
</dbReference>
<dbReference type="InterPro" id="IPR008991">
    <property type="entry name" value="Translation_prot_SH3-like_sf"/>
</dbReference>
<dbReference type="GO" id="GO:0006412">
    <property type="term" value="P:translation"/>
    <property type="evidence" value="ECO:0007669"/>
    <property type="project" value="InterPro"/>
</dbReference>
<evidence type="ECO:0000313" key="8">
    <source>
        <dbReference type="Proteomes" id="UP000277928"/>
    </source>
</evidence>
<proteinExistence type="inferred from homology"/>
<dbReference type="InterPro" id="IPR041991">
    <property type="entry name" value="Ribosomal_eL27_KOW"/>
</dbReference>
<evidence type="ECO:0000259" key="6">
    <source>
        <dbReference type="SMART" id="SM00739"/>
    </source>
</evidence>
<dbReference type="SMART" id="SM00739">
    <property type="entry name" value="KOW"/>
    <property type="match status" value="1"/>
</dbReference>
<dbReference type="InterPro" id="IPR038655">
    <property type="entry name" value="Ribosomal_eL27_sf"/>
</dbReference>
<keyword evidence="8" id="KW-1185">Reference proteome</keyword>
<keyword evidence="3" id="KW-0687">Ribonucleoprotein</keyword>
<evidence type="ECO:0000256" key="1">
    <source>
        <dbReference type="ARBA" id="ARBA00009124"/>
    </source>
</evidence>
<comment type="similarity">
    <text evidence="1">Belongs to the eukaryotic ribosomal protein eL27 family.</text>
</comment>
<dbReference type="Gene3D" id="2.30.30.770">
    <property type="match status" value="1"/>
</dbReference>
<protein>
    <recommendedName>
        <fullName evidence="4">Large ribosomal subunit protein eL27</fullName>
    </recommendedName>
    <alternativeName>
        <fullName evidence="5">60S ribosomal protein L27</fullName>
    </alternativeName>
</protein>
<gene>
    <name evidence="7" type="ORF">NLS_LOCUS2841</name>
</gene>
<dbReference type="OrthoDB" id="2365484at2759"/>
<dbReference type="AlphaFoldDB" id="A0A3P6T755"/>
<evidence type="ECO:0000313" key="7">
    <source>
        <dbReference type="EMBL" id="VDK75290.1"/>
    </source>
</evidence>
<dbReference type="InterPro" id="IPR005824">
    <property type="entry name" value="KOW"/>
</dbReference>
<dbReference type="InterPro" id="IPR001141">
    <property type="entry name" value="Ribosomal_eL27"/>
</dbReference>
<sequence>MINGFRIRVPKMGKIMKPGKVVLVLGGRFAGRKAIIVKAYDEGSSDRAYSHALIAGIDKYPLMVGLF</sequence>
<dbReference type="SUPFAM" id="SSF50104">
    <property type="entry name" value="Translation proteins SH3-like domain"/>
    <property type="match status" value="1"/>
</dbReference>
<dbReference type="Pfam" id="PF00467">
    <property type="entry name" value="KOW"/>
    <property type="match status" value="1"/>
</dbReference>
<dbReference type="GO" id="GO:1990904">
    <property type="term" value="C:ribonucleoprotein complex"/>
    <property type="evidence" value="ECO:0007669"/>
    <property type="project" value="UniProtKB-KW"/>
</dbReference>
<evidence type="ECO:0000256" key="2">
    <source>
        <dbReference type="ARBA" id="ARBA00022980"/>
    </source>
</evidence>
<dbReference type="OMA" id="RIRVPKM"/>
<dbReference type="GO" id="GO:0003735">
    <property type="term" value="F:structural constituent of ribosome"/>
    <property type="evidence" value="ECO:0007669"/>
    <property type="project" value="InterPro"/>
</dbReference>
<dbReference type="PANTHER" id="PTHR10497">
    <property type="entry name" value="60S RIBOSOMAL PROTEIN L27"/>
    <property type="match status" value="1"/>
</dbReference>
<keyword evidence="2" id="KW-0689">Ribosomal protein</keyword>
<dbReference type="STRING" id="42156.A0A3P6T755"/>
<feature type="domain" description="KOW" evidence="6">
    <location>
        <begin position="15"/>
        <end position="42"/>
    </location>
</feature>
<organism evidence="7 8">
    <name type="scientific">Litomosoides sigmodontis</name>
    <name type="common">Filarial nematode worm</name>
    <dbReference type="NCBI Taxonomy" id="42156"/>
    <lineage>
        <taxon>Eukaryota</taxon>
        <taxon>Metazoa</taxon>
        <taxon>Ecdysozoa</taxon>
        <taxon>Nematoda</taxon>
        <taxon>Chromadorea</taxon>
        <taxon>Rhabditida</taxon>
        <taxon>Spirurina</taxon>
        <taxon>Spiruromorpha</taxon>
        <taxon>Filarioidea</taxon>
        <taxon>Onchocercidae</taxon>
        <taxon>Litomosoides</taxon>
    </lineage>
</organism>
<evidence type="ECO:0000256" key="4">
    <source>
        <dbReference type="ARBA" id="ARBA00035224"/>
    </source>
</evidence>
<evidence type="ECO:0000256" key="5">
    <source>
        <dbReference type="ARBA" id="ARBA00035329"/>
    </source>
</evidence>
<accession>A0A3P6T755</accession>
<evidence type="ECO:0000256" key="3">
    <source>
        <dbReference type="ARBA" id="ARBA00023274"/>
    </source>
</evidence>